<dbReference type="GeneID" id="93490875"/>
<dbReference type="Proteomes" id="UP000078142">
    <property type="component" value="Chromosome"/>
</dbReference>
<evidence type="ECO:0008006" key="4">
    <source>
        <dbReference type="Google" id="ProtNLM"/>
    </source>
</evidence>
<organism evidence="2 3">
    <name type="scientific">Pseudomonas koreensis</name>
    <dbReference type="NCBI Taxonomy" id="198620"/>
    <lineage>
        <taxon>Bacteria</taxon>
        <taxon>Pseudomonadati</taxon>
        <taxon>Pseudomonadota</taxon>
        <taxon>Gammaproteobacteria</taxon>
        <taxon>Pseudomonadales</taxon>
        <taxon>Pseudomonadaceae</taxon>
        <taxon>Pseudomonas</taxon>
    </lineage>
</organism>
<accession>A0AAC9BVC8</accession>
<proteinExistence type="predicted"/>
<reference evidence="2 3" key="1">
    <citation type="submission" date="2016-05" db="EMBL/GenBank/DDBJ databases">
        <authorList>
            <person name="Wang S."/>
            <person name="Zhu B."/>
        </authorList>
    </citation>
    <scope>NUCLEOTIDE SEQUENCE [LARGE SCALE GENOMIC DNA]</scope>
    <source>
        <strain evidence="2 3">CRS05-R5</strain>
    </source>
</reference>
<evidence type="ECO:0000313" key="2">
    <source>
        <dbReference type="EMBL" id="ANH99791.1"/>
    </source>
</evidence>
<feature type="region of interest" description="Disordered" evidence="1">
    <location>
        <begin position="31"/>
        <end position="50"/>
    </location>
</feature>
<sequence>MFKVTPNPPDSDPVSPYASIDTRKLHEAADRALDHYLKPPTPPDLNRNPSTLFHVAPGADNESLLVHACESLASASVMLSDFAGLLDTPYRNTLLGIQQVVMLGELAVNRVLDNLDPPA</sequence>
<evidence type="ECO:0000256" key="1">
    <source>
        <dbReference type="SAM" id="MobiDB-lite"/>
    </source>
</evidence>
<dbReference type="Pfam" id="PF19619">
    <property type="entry name" value="DUF6124"/>
    <property type="match status" value="1"/>
</dbReference>
<evidence type="ECO:0000313" key="3">
    <source>
        <dbReference type="Proteomes" id="UP000078142"/>
    </source>
</evidence>
<gene>
    <name evidence="2" type="ORF">A8L59_21010</name>
</gene>
<dbReference type="EMBL" id="CP015852">
    <property type="protein sequence ID" value="ANH99791.1"/>
    <property type="molecule type" value="Genomic_DNA"/>
</dbReference>
<dbReference type="RefSeq" id="WP_064589025.1">
    <property type="nucleotide sequence ID" value="NZ_CP015852.1"/>
</dbReference>
<name>A0AAC9BVC8_9PSED</name>
<dbReference type="AlphaFoldDB" id="A0AAC9BVC8"/>
<protein>
    <recommendedName>
        <fullName evidence="4">DUF3077 domain-containing protein</fullName>
    </recommendedName>
</protein>